<dbReference type="PANTHER" id="PTHR11036:SF79">
    <property type="entry name" value="SEMAPHORIN 5C, ISOFORM A"/>
    <property type="match status" value="1"/>
</dbReference>
<sequence length="478" mass="55170">MKIIQFSILFLDIWHLIVYVECGIDLRTVKYEELQNSMETFSESAVVFTELLFDTERYQFIVGARDYIYRLSLEGLRLLEKAKWSAPERDINTCIQKGQSEEDCHNYIRVLLMHNNRLFICGTNAFSPECSWRDVNSLHTVHEWKSGLAKCPSNPHTNSTALMTSEGDYYLASALDFSSQNYAIVRIMGTEPFLRTVQYDPKWLNEPSFVASYEIGNFTYFFFREIAVEYINCGKIIYSRVGRMCKNDKGGQFILKDNWTTFLKARLNCSIPGPYPFYYNEIQSIYFIESHQIMYATFTTPENSIYGSAVCAFNLSAIHKAFNGPLKYQSNPKAAWEKHTVTHKHFQCQSPGSTQHLLDAEAYQLTDDAVQSVHSRPVYTRELERLSSIVVDVVSTKYHDDIHVMYVATNEGELRKLVTVPNSPESCLIEKLEIFPPGKSQKIKIMKLLKDTNSLYIATNATILRVPLHRCERFEKKS</sequence>
<dbReference type="EMBL" id="KK120913">
    <property type="protein sequence ID" value="KFM79348.1"/>
    <property type="molecule type" value="Genomic_DNA"/>
</dbReference>
<feature type="chain" id="PRO_5001830800" description="Semaphorin-2A" evidence="11">
    <location>
        <begin position="23"/>
        <end position="478"/>
    </location>
</feature>
<evidence type="ECO:0000256" key="9">
    <source>
        <dbReference type="ARBA" id="ARBA00074148"/>
    </source>
</evidence>
<comment type="subcellular location">
    <subcellularLocation>
        <location evidence="1">Secreted</location>
    </subcellularLocation>
</comment>
<organism evidence="13 14">
    <name type="scientific">Stegodyphus mimosarum</name>
    <name type="common">African social velvet spider</name>
    <dbReference type="NCBI Taxonomy" id="407821"/>
    <lineage>
        <taxon>Eukaryota</taxon>
        <taxon>Metazoa</taxon>
        <taxon>Ecdysozoa</taxon>
        <taxon>Arthropoda</taxon>
        <taxon>Chelicerata</taxon>
        <taxon>Arachnida</taxon>
        <taxon>Araneae</taxon>
        <taxon>Araneomorphae</taxon>
        <taxon>Entelegynae</taxon>
        <taxon>Eresoidea</taxon>
        <taxon>Eresidae</taxon>
        <taxon>Stegodyphus</taxon>
    </lineage>
</organism>
<feature type="non-terminal residue" evidence="13">
    <location>
        <position position="478"/>
    </location>
</feature>
<evidence type="ECO:0000256" key="2">
    <source>
        <dbReference type="ARBA" id="ARBA00022473"/>
    </source>
</evidence>
<keyword evidence="8" id="KW-0325">Glycoprotein</keyword>
<evidence type="ECO:0000256" key="7">
    <source>
        <dbReference type="ARBA" id="ARBA00023157"/>
    </source>
</evidence>
<dbReference type="GO" id="GO:0030215">
    <property type="term" value="F:semaphorin receptor binding"/>
    <property type="evidence" value="ECO:0007669"/>
    <property type="project" value="InterPro"/>
</dbReference>
<gene>
    <name evidence="13" type="ORF">X975_25139</name>
</gene>
<dbReference type="InterPro" id="IPR001627">
    <property type="entry name" value="Semap_dom"/>
</dbReference>
<dbReference type="Proteomes" id="UP000054359">
    <property type="component" value="Unassembled WGS sequence"/>
</dbReference>
<dbReference type="GO" id="GO:0005576">
    <property type="term" value="C:extracellular region"/>
    <property type="evidence" value="ECO:0007669"/>
    <property type="project" value="UniProtKB-SubCell"/>
</dbReference>
<proteinExistence type="predicted"/>
<evidence type="ECO:0000256" key="6">
    <source>
        <dbReference type="ARBA" id="ARBA00022902"/>
    </source>
</evidence>
<dbReference type="OrthoDB" id="9988752at2759"/>
<dbReference type="InterPro" id="IPR036352">
    <property type="entry name" value="Semap_dom_sf"/>
</dbReference>
<evidence type="ECO:0000256" key="5">
    <source>
        <dbReference type="ARBA" id="ARBA00022782"/>
    </source>
</evidence>
<dbReference type="STRING" id="407821.A0A087UPQ9"/>
<dbReference type="GO" id="GO:0005886">
    <property type="term" value="C:plasma membrane"/>
    <property type="evidence" value="ECO:0007669"/>
    <property type="project" value="TreeGrafter"/>
</dbReference>
<dbReference type="SMART" id="SM00630">
    <property type="entry name" value="Sema"/>
    <property type="match status" value="1"/>
</dbReference>
<reference evidence="13 14" key="1">
    <citation type="submission" date="2013-11" db="EMBL/GenBank/DDBJ databases">
        <title>Genome sequencing of Stegodyphus mimosarum.</title>
        <authorList>
            <person name="Bechsgaard J."/>
        </authorList>
    </citation>
    <scope>NUCLEOTIDE SEQUENCE [LARGE SCALE GENOMIC DNA]</scope>
</reference>
<evidence type="ECO:0000256" key="1">
    <source>
        <dbReference type="ARBA" id="ARBA00004613"/>
    </source>
</evidence>
<feature type="domain" description="Sema" evidence="12">
    <location>
        <begin position="26"/>
        <end position="468"/>
    </location>
</feature>
<keyword evidence="5" id="KW-0221">Differentiation</keyword>
<dbReference type="GO" id="GO:0007411">
    <property type="term" value="P:axon guidance"/>
    <property type="evidence" value="ECO:0007669"/>
    <property type="project" value="TreeGrafter"/>
</dbReference>
<evidence type="ECO:0000259" key="12">
    <source>
        <dbReference type="PROSITE" id="PS51004"/>
    </source>
</evidence>
<dbReference type="SUPFAM" id="SSF101912">
    <property type="entry name" value="Sema domain"/>
    <property type="match status" value="1"/>
</dbReference>
<dbReference type="Pfam" id="PF01403">
    <property type="entry name" value="Sema"/>
    <property type="match status" value="1"/>
</dbReference>
<keyword evidence="6" id="KW-0524">Neurogenesis</keyword>
<dbReference type="OMA" id="RTHNICI"/>
<protein>
    <recommendedName>
        <fullName evidence="9">Semaphorin-2A</fullName>
    </recommendedName>
</protein>
<keyword evidence="3" id="KW-0964">Secreted</keyword>
<dbReference type="GO" id="GO:0071526">
    <property type="term" value="P:semaphorin-plexin signaling pathway"/>
    <property type="evidence" value="ECO:0007669"/>
    <property type="project" value="TreeGrafter"/>
</dbReference>
<evidence type="ECO:0000256" key="3">
    <source>
        <dbReference type="ARBA" id="ARBA00022525"/>
    </source>
</evidence>
<dbReference type="Gene3D" id="2.130.10.10">
    <property type="entry name" value="YVTN repeat-like/Quinoprotein amine dehydrogenase"/>
    <property type="match status" value="1"/>
</dbReference>
<evidence type="ECO:0000256" key="8">
    <source>
        <dbReference type="ARBA" id="ARBA00023180"/>
    </source>
</evidence>
<dbReference type="PANTHER" id="PTHR11036">
    <property type="entry name" value="SEMAPHORIN"/>
    <property type="match status" value="1"/>
</dbReference>
<feature type="signal peptide" evidence="11">
    <location>
        <begin position="1"/>
        <end position="22"/>
    </location>
</feature>
<keyword evidence="14" id="KW-1185">Reference proteome</keyword>
<dbReference type="PROSITE" id="PS51004">
    <property type="entry name" value="SEMA"/>
    <property type="match status" value="1"/>
</dbReference>
<keyword evidence="4 11" id="KW-0732">Signal</keyword>
<evidence type="ECO:0000256" key="10">
    <source>
        <dbReference type="PROSITE-ProRule" id="PRU00352"/>
    </source>
</evidence>
<keyword evidence="7" id="KW-1015">Disulfide bond</keyword>
<dbReference type="GO" id="GO:0030335">
    <property type="term" value="P:positive regulation of cell migration"/>
    <property type="evidence" value="ECO:0007669"/>
    <property type="project" value="TreeGrafter"/>
</dbReference>
<accession>A0A087UPQ9</accession>
<dbReference type="AlphaFoldDB" id="A0A087UPQ9"/>
<dbReference type="GO" id="GO:0045499">
    <property type="term" value="F:chemorepellent activity"/>
    <property type="evidence" value="ECO:0007669"/>
    <property type="project" value="TreeGrafter"/>
</dbReference>
<keyword evidence="2" id="KW-0217">Developmental protein</keyword>
<dbReference type="FunFam" id="2.130.10.10:FF:000369">
    <property type="entry name" value="semaphorin-2A isoform X1"/>
    <property type="match status" value="1"/>
</dbReference>
<evidence type="ECO:0000313" key="14">
    <source>
        <dbReference type="Proteomes" id="UP000054359"/>
    </source>
</evidence>
<comment type="caution">
    <text evidence="10">Lacks conserved residue(s) required for the propagation of feature annotation.</text>
</comment>
<dbReference type="InterPro" id="IPR027231">
    <property type="entry name" value="Semaphorin"/>
</dbReference>
<evidence type="ECO:0000256" key="4">
    <source>
        <dbReference type="ARBA" id="ARBA00022729"/>
    </source>
</evidence>
<dbReference type="InterPro" id="IPR015943">
    <property type="entry name" value="WD40/YVTN_repeat-like_dom_sf"/>
</dbReference>
<name>A0A087UPQ9_STEMI</name>
<evidence type="ECO:0000313" key="13">
    <source>
        <dbReference type="EMBL" id="KFM79348.1"/>
    </source>
</evidence>
<evidence type="ECO:0000256" key="11">
    <source>
        <dbReference type="SAM" id="SignalP"/>
    </source>
</evidence>